<evidence type="ECO:0000313" key="1">
    <source>
        <dbReference type="EMBL" id="PJG85956.1"/>
    </source>
</evidence>
<dbReference type="RefSeq" id="WP_100288210.1">
    <property type="nucleotide sequence ID" value="NZ_PHHA01000004.1"/>
</dbReference>
<comment type="caution">
    <text evidence="1">The sequence shown here is derived from an EMBL/GenBank/DDBJ whole genome shotgun (WGS) entry which is preliminary data.</text>
</comment>
<organism evidence="1 2">
    <name type="scientific">Conservatibacter flavescens</name>
    <dbReference type="NCBI Taxonomy" id="28161"/>
    <lineage>
        <taxon>Bacteria</taxon>
        <taxon>Pseudomonadati</taxon>
        <taxon>Pseudomonadota</taxon>
        <taxon>Gammaproteobacteria</taxon>
        <taxon>Pasteurellales</taxon>
        <taxon>Pasteurellaceae</taxon>
        <taxon>Conservatibacter</taxon>
    </lineage>
</organism>
<dbReference type="Proteomes" id="UP000229329">
    <property type="component" value="Unassembled WGS sequence"/>
</dbReference>
<dbReference type="OrthoDB" id="5686999at2"/>
<dbReference type="Pfam" id="PF15586">
    <property type="entry name" value="Imm8"/>
    <property type="match status" value="1"/>
</dbReference>
<sequence>MITAELKNIYFNGDIKDKNHAQLIMSASHSFCLNLCLDIGEKGLDGGNYFYTTVVNLNWLINEIKKERGVLEESLIVVDNFEDFNDLEIFIRNKINEISGYTWNDVLKKLRHVFFWEYEEHKIV</sequence>
<gene>
    <name evidence="1" type="ORF">CVP05_03570</name>
</gene>
<dbReference type="AlphaFoldDB" id="A0A2M8S481"/>
<evidence type="ECO:0000313" key="2">
    <source>
        <dbReference type="Proteomes" id="UP000229329"/>
    </source>
</evidence>
<dbReference type="EMBL" id="PHHA01000004">
    <property type="protein sequence ID" value="PJG85956.1"/>
    <property type="molecule type" value="Genomic_DNA"/>
</dbReference>
<reference evidence="1 2" key="1">
    <citation type="submission" date="2017-11" db="EMBL/GenBank/DDBJ databases">
        <title>Reclassification of Bisgaard taxon 7 as Conservatibacter flavescens gen. nov., sp. nov.</title>
        <authorList>
            <person name="Christensen H."/>
        </authorList>
    </citation>
    <scope>NUCLEOTIDE SEQUENCE [LARGE SCALE GENOMIC DNA]</scope>
    <source>
        <strain evidence="1 2">7_4</strain>
    </source>
</reference>
<keyword evidence="2" id="KW-1185">Reference proteome</keyword>
<accession>A0A2M8S481</accession>
<name>A0A2M8S481_9PAST</name>
<protein>
    <submittedName>
        <fullName evidence="1">Uncharacterized protein</fullName>
    </submittedName>
</protein>
<dbReference type="InterPro" id="IPR028964">
    <property type="entry name" value="Imm8"/>
</dbReference>
<proteinExistence type="predicted"/>